<evidence type="ECO:0000313" key="9">
    <source>
        <dbReference type="EMBL" id="QUO41189.1"/>
    </source>
</evidence>
<reference evidence="9" key="2">
    <citation type="submission" date="2021-04" db="EMBL/GenBank/DDBJ databases">
        <title>Brevibacillus composti FJAT-54423, complete genome.</title>
        <authorList>
            <person name="Tang R."/>
        </authorList>
    </citation>
    <scope>NUCLEOTIDE SEQUENCE</scope>
    <source>
        <strain evidence="9">FJAT-54424</strain>
    </source>
</reference>
<keyword evidence="4" id="KW-0143">Chaperone</keyword>
<evidence type="ECO:0000313" key="10">
    <source>
        <dbReference type="Proteomes" id="UP000595847"/>
    </source>
</evidence>
<protein>
    <recommendedName>
        <fullName evidence="7">Flagellar protein FliT</fullName>
    </recommendedName>
</protein>
<name>A0A7T5EKA9_9BACL</name>
<evidence type="ECO:0000256" key="4">
    <source>
        <dbReference type="ARBA" id="ARBA00023186"/>
    </source>
</evidence>
<keyword evidence="3" id="KW-1005">Bacterial flagellum biogenesis</keyword>
<dbReference type="KEGG" id="bcop:JD108_20075"/>
<dbReference type="AlphaFoldDB" id="A0A7T5EKA9"/>
<evidence type="ECO:0000256" key="7">
    <source>
        <dbReference type="ARBA" id="ARBA00093797"/>
    </source>
</evidence>
<keyword evidence="2" id="KW-0963">Cytoplasm</keyword>
<dbReference type="RefSeq" id="WP_198827693.1">
    <property type="nucleotide sequence ID" value="NZ_CP066308.1"/>
</dbReference>
<gene>
    <name evidence="8" type="ORF">JD108_20075</name>
    <name evidence="9" type="ORF">KDJ56_20010</name>
</gene>
<organism evidence="8 10">
    <name type="scientific">Brevibacillus composti</name>
    <dbReference type="NCBI Taxonomy" id="2796470"/>
    <lineage>
        <taxon>Bacteria</taxon>
        <taxon>Bacillati</taxon>
        <taxon>Bacillota</taxon>
        <taxon>Bacilli</taxon>
        <taxon>Bacillales</taxon>
        <taxon>Paenibacillaceae</taxon>
        <taxon>Brevibacillus</taxon>
    </lineage>
</organism>
<reference evidence="8 10" key="1">
    <citation type="submission" date="2020-12" db="EMBL/GenBank/DDBJ databases">
        <title>strain FJAT-54423T represents a novel species of the genus Brevibacillus.</title>
        <authorList>
            <person name="Tang R."/>
        </authorList>
    </citation>
    <scope>NUCLEOTIDE SEQUENCE [LARGE SCALE GENOMIC DNA]</scope>
    <source>
        <strain evidence="8 10">FJAT-54423</strain>
    </source>
</reference>
<proteinExistence type="inferred from homology"/>
<comment type="function">
    <text evidence="5">May act as an export chaperone for the filament capping protein FliD.</text>
</comment>
<comment type="similarity">
    <text evidence="6">Belongs to the bacillales FliT family.</text>
</comment>
<dbReference type="EMBL" id="CP066308">
    <property type="protein sequence ID" value="QQE74105.1"/>
    <property type="molecule type" value="Genomic_DNA"/>
</dbReference>
<dbReference type="InterPro" id="IPR008622">
    <property type="entry name" value="FliT"/>
</dbReference>
<dbReference type="Proteomes" id="UP000595847">
    <property type="component" value="Chromosome"/>
</dbReference>
<dbReference type="Proteomes" id="UP000677234">
    <property type="component" value="Chromosome"/>
</dbReference>
<evidence type="ECO:0000256" key="1">
    <source>
        <dbReference type="ARBA" id="ARBA00004514"/>
    </source>
</evidence>
<evidence type="ECO:0000313" key="8">
    <source>
        <dbReference type="EMBL" id="QQE74105.1"/>
    </source>
</evidence>
<dbReference type="EMBL" id="CP073708">
    <property type="protein sequence ID" value="QUO41189.1"/>
    <property type="molecule type" value="Genomic_DNA"/>
</dbReference>
<evidence type="ECO:0000256" key="2">
    <source>
        <dbReference type="ARBA" id="ARBA00022490"/>
    </source>
</evidence>
<evidence type="ECO:0000256" key="5">
    <source>
        <dbReference type="ARBA" id="ARBA00093765"/>
    </source>
</evidence>
<sequence length="124" mass="14398">MTSDMDTIVAEYYSVSQLLLHEVQQYELEGEKEADNWLLLLDKREALVQELQQGLANGYQLSKKQKDVLHSCLELDKASMDRISEWMGLIQNKMNQIQKSKVTAQQYNGYSIPEAYGSFFDKRK</sequence>
<evidence type="ECO:0000256" key="3">
    <source>
        <dbReference type="ARBA" id="ARBA00022795"/>
    </source>
</evidence>
<keyword evidence="11" id="KW-1185">Reference proteome</keyword>
<evidence type="ECO:0000256" key="6">
    <source>
        <dbReference type="ARBA" id="ARBA00093785"/>
    </source>
</evidence>
<comment type="subcellular location">
    <subcellularLocation>
        <location evidence="1">Cytoplasm</location>
        <location evidence="1">Cytosol</location>
    </subcellularLocation>
</comment>
<dbReference type="Pfam" id="PF05400">
    <property type="entry name" value="FliT"/>
    <property type="match status" value="1"/>
</dbReference>
<accession>A0A7T5EKA9</accession>
<evidence type="ECO:0000313" key="11">
    <source>
        <dbReference type="Proteomes" id="UP000677234"/>
    </source>
</evidence>